<sequence>MARFELSLAARVGIAFAMLAVLAAATVYVVRTATQISGTRIDAVFVRSGQGLDTNSPVKIRGITVGDVTAVSLDAKGRAVVTMHVEPGVKVPRTAVASIEPSSVFGPKFVALTPGTGETTGPFLASGAVITDTKGPLDLSDTLGAAYRGLDAVDPREVTVIVHTIAKGLDGKGKHLRELIGDAGTVIDVAHRHRGRARQFLRDTAALGTALSDKGDELVSISSDVNVITPDLLKRADKVRVLLDEITSISGQTAHGLRKHRQNLRAGVHSGERVAGLIYAQLGLAGDGARGLNRLLDLLNELIEAQGPGNTRQLQVEAFIATDVCELIVGACGPTDGRR</sequence>
<gene>
    <name evidence="4" type="ORF">ETD86_23940</name>
</gene>
<accession>A0A5S4FE66</accession>
<dbReference type="Pfam" id="PF02470">
    <property type="entry name" value="MlaD"/>
    <property type="match status" value="1"/>
</dbReference>
<keyword evidence="1" id="KW-0472">Membrane</keyword>
<dbReference type="NCBIfam" id="TIGR00996">
    <property type="entry name" value="Mtu_fam_mce"/>
    <property type="match status" value="1"/>
</dbReference>
<evidence type="ECO:0000313" key="5">
    <source>
        <dbReference type="Proteomes" id="UP000309128"/>
    </source>
</evidence>
<feature type="domain" description="Mce/MlaD" evidence="2">
    <location>
        <begin position="38"/>
        <end position="115"/>
    </location>
</feature>
<comment type="caution">
    <text evidence="4">The sequence shown here is derived from an EMBL/GenBank/DDBJ whole genome shotgun (WGS) entry which is preliminary data.</text>
</comment>
<evidence type="ECO:0000259" key="2">
    <source>
        <dbReference type="Pfam" id="PF02470"/>
    </source>
</evidence>
<organism evidence="4 5">
    <name type="scientific">Nonomuraea turkmeniaca</name>
    <dbReference type="NCBI Taxonomy" id="103838"/>
    <lineage>
        <taxon>Bacteria</taxon>
        <taxon>Bacillati</taxon>
        <taxon>Actinomycetota</taxon>
        <taxon>Actinomycetes</taxon>
        <taxon>Streptosporangiales</taxon>
        <taxon>Streptosporangiaceae</taxon>
        <taxon>Nonomuraea</taxon>
    </lineage>
</organism>
<reference evidence="4 5" key="1">
    <citation type="submission" date="2019-05" db="EMBL/GenBank/DDBJ databases">
        <title>Draft genome sequence of Nonomuraea turkmeniaca DSM 43926.</title>
        <authorList>
            <person name="Saricaoglu S."/>
            <person name="Isik K."/>
        </authorList>
    </citation>
    <scope>NUCLEOTIDE SEQUENCE [LARGE SCALE GENOMIC DNA]</scope>
    <source>
        <strain evidence="4 5">DSM 43926</strain>
    </source>
</reference>
<proteinExistence type="predicted"/>
<dbReference type="InterPro" id="IPR005693">
    <property type="entry name" value="Mce"/>
</dbReference>
<dbReference type="EMBL" id="VCKY01000083">
    <property type="protein sequence ID" value="TMR16979.1"/>
    <property type="molecule type" value="Genomic_DNA"/>
</dbReference>
<dbReference type="AlphaFoldDB" id="A0A5S4FE66"/>
<dbReference type="PANTHER" id="PTHR33371">
    <property type="entry name" value="INTERMEMBRANE PHOSPHOLIPID TRANSPORT SYSTEM BINDING PROTEIN MLAD-RELATED"/>
    <property type="match status" value="1"/>
</dbReference>
<evidence type="ECO:0000259" key="3">
    <source>
        <dbReference type="Pfam" id="PF11887"/>
    </source>
</evidence>
<dbReference type="InterPro" id="IPR003399">
    <property type="entry name" value="Mce/MlaD"/>
</dbReference>
<feature type="transmembrane region" description="Helical" evidence="1">
    <location>
        <begin position="12"/>
        <end position="30"/>
    </location>
</feature>
<keyword evidence="1" id="KW-1133">Transmembrane helix</keyword>
<keyword evidence="1" id="KW-0812">Transmembrane</keyword>
<name>A0A5S4FE66_9ACTN</name>
<dbReference type="PANTHER" id="PTHR33371:SF4">
    <property type="entry name" value="INTERMEMBRANE PHOSPHOLIPID TRANSPORT SYSTEM BINDING PROTEIN MLAD"/>
    <property type="match status" value="1"/>
</dbReference>
<keyword evidence="5" id="KW-1185">Reference proteome</keyword>
<dbReference type="OrthoDB" id="4655264at2"/>
<feature type="domain" description="Mammalian cell entry C-terminal" evidence="3">
    <location>
        <begin position="124"/>
        <end position="278"/>
    </location>
</feature>
<dbReference type="RefSeq" id="WP_138668401.1">
    <property type="nucleotide sequence ID" value="NZ_VCKY01000083.1"/>
</dbReference>
<dbReference type="InterPro" id="IPR052336">
    <property type="entry name" value="MlaD_Phospholipid_Transporter"/>
</dbReference>
<dbReference type="Pfam" id="PF11887">
    <property type="entry name" value="Mce4_CUP1"/>
    <property type="match status" value="1"/>
</dbReference>
<dbReference type="InterPro" id="IPR024516">
    <property type="entry name" value="Mce_C"/>
</dbReference>
<dbReference type="Proteomes" id="UP000309128">
    <property type="component" value="Unassembled WGS sequence"/>
</dbReference>
<evidence type="ECO:0000313" key="4">
    <source>
        <dbReference type="EMBL" id="TMR16979.1"/>
    </source>
</evidence>
<protein>
    <submittedName>
        <fullName evidence="4">MCE family protein</fullName>
    </submittedName>
</protein>
<evidence type="ECO:0000256" key="1">
    <source>
        <dbReference type="SAM" id="Phobius"/>
    </source>
</evidence>